<gene>
    <name evidence="1" type="ORF">SPLIT_LOCUS4147</name>
</gene>
<accession>A0A9P0I2F0</accession>
<dbReference type="Proteomes" id="UP001153321">
    <property type="component" value="Chromosome 18"/>
</dbReference>
<reference evidence="1" key="1">
    <citation type="submission" date="2022-02" db="EMBL/GenBank/DDBJ databases">
        <authorList>
            <person name="King R."/>
        </authorList>
    </citation>
    <scope>NUCLEOTIDE SEQUENCE</scope>
</reference>
<dbReference type="AlphaFoldDB" id="A0A9P0I2F0"/>
<keyword evidence="2" id="KW-1185">Reference proteome</keyword>
<organism evidence="1 2">
    <name type="scientific">Spodoptera littoralis</name>
    <name type="common">Egyptian cotton leafworm</name>
    <dbReference type="NCBI Taxonomy" id="7109"/>
    <lineage>
        <taxon>Eukaryota</taxon>
        <taxon>Metazoa</taxon>
        <taxon>Ecdysozoa</taxon>
        <taxon>Arthropoda</taxon>
        <taxon>Hexapoda</taxon>
        <taxon>Insecta</taxon>
        <taxon>Pterygota</taxon>
        <taxon>Neoptera</taxon>
        <taxon>Endopterygota</taxon>
        <taxon>Lepidoptera</taxon>
        <taxon>Glossata</taxon>
        <taxon>Ditrysia</taxon>
        <taxon>Noctuoidea</taxon>
        <taxon>Noctuidae</taxon>
        <taxon>Amphipyrinae</taxon>
        <taxon>Spodoptera</taxon>
    </lineage>
</organism>
<protein>
    <submittedName>
        <fullName evidence="1">Uncharacterized protein</fullName>
    </submittedName>
</protein>
<name>A0A9P0I2F0_SPOLI</name>
<dbReference type="EMBL" id="LR824549">
    <property type="protein sequence ID" value="CAH1638789.1"/>
    <property type="molecule type" value="Genomic_DNA"/>
</dbReference>
<proteinExistence type="predicted"/>
<sequence length="111" mass="12642">MTVKMLLIIICQSDELRNDYPSAINEWSQRAETRPLNSAIRIRVQDKCWRSSFIFDVASLRHNVIHLAIPCTIIVVAAINVESNQSLTTSVYCHFNSSFGHSLDNYQLSTN</sequence>
<evidence type="ECO:0000313" key="2">
    <source>
        <dbReference type="Proteomes" id="UP001153321"/>
    </source>
</evidence>
<evidence type="ECO:0000313" key="1">
    <source>
        <dbReference type="EMBL" id="CAH1638789.1"/>
    </source>
</evidence>